<keyword evidence="3" id="KW-0052">Apoplast</keyword>
<gene>
    <name evidence="9" type="ORF">Sradi_3506800</name>
</gene>
<dbReference type="PANTHER" id="PTHR33348:SF36">
    <property type="match status" value="1"/>
</dbReference>
<keyword evidence="5" id="KW-0372">Hormone</keyword>
<evidence type="ECO:0000256" key="1">
    <source>
        <dbReference type="ARBA" id="ARBA00004271"/>
    </source>
</evidence>
<reference evidence="9" key="2">
    <citation type="journal article" date="2024" name="Plant">
        <title>Genomic evolution and insights into agronomic trait innovations of Sesamum species.</title>
        <authorList>
            <person name="Miao H."/>
            <person name="Wang L."/>
            <person name="Qu L."/>
            <person name="Liu H."/>
            <person name="Sun Y."/>
            <person name="Le M."/>
            <person name="Wang Q."/>
            <person name="Wei S."/>
            <person name="Zheng Y."/>
            <person name="Lin W."/>
            <person name="Duan Y."/>
            <person name="Cao H."/>
            <person name="Xiong S."/>
            <person name="Wang X."/>
            <person name="Wei L."/>
            <person name="Li C."/>
            <person name="Ma Q."/>
            <person name="Ju M."/>
            <person name="Zhao R."/>
            <person name="Li G."/>
            <person name="Mu C."/>
            <person name="Tian Q."/>
            <person name="Mei H."/>
            <person name="Zhang T."/>
            <person name="Gao T."/>
            <person name="Zhang H."/>
        </authorList>
    </citation>
    <scope>NUCLEOTIDE SEQUENCE</scope>
    <source>
        <strain evidence="9">G02</strain>
    </source>
</reference>
<dbReference type="GO" id="GO:1902025">
    <property type="term" value="P:nitrate import"/>
    <property type="evidence" value="ECO:0007669"/>
    <property type="project" value="TreeGrafter"/>
</dbReference>
<protein>
    <submittedName>
        <fullName evidence="9">Uncharacterized protein</fullName>
    </submittedName>
</protein>
<dbReference type="GO" id="GO:0005179">
    <property type="term" value="F:hormone activity"/>
    <property type="evidence" value="ECO:0007669"/>
    <property type="project" value="UniProtKB-KW"/>
</dbReference>
<comment type="caution">
    <text evidence="9">The sequence shown here is derived from an EMBL/GenBank/DDBJ whole genome shotgun (WGS) entry which is preliminary data.</text>
</comment>
<evidence type="ECO:0000256" key="2">
    <source>
        <dbReference type="ARBA" id="ARBA00008963"/>
    </source>
</evidence>
<evidence type="ECO:0000313" key="9">
    <source>
        <dbReference type="EMBL" id="KAL0366167.1"/>
    </source>
</evidence>
<dbReference type="AlphaFoldDB" id="A0AAW2QF17"/>
<comment type="subcellular location">
    <subcellularLocation>
        <location evidence="1">Secreted</location>
        <location evidence="1">Extracellular space</location>
        <location evidence="1">Apoplast</location>
    </subcellularLocation>
</comment>
<evidence type="ECO:0000256" key="8">
    <source>
        <dbReference type="SAM" id="MobiDB-lite"/>
    </source>
</evidence>
<evidence type="ECO:0000256" key="5">
    <source>
        <dbReference type="ARBA" id="ARBA00022702"/>
    </source>
</evidence>
<evidence type="ECO:0000256" key="3">
    <source>
        <dbReference type="ARBA" id="ARBA00022523"/>
    </source>
</evidence>
<dbReference type="GO" id="GO:0048364">
    <property type="term" value="P:root development"/>
    <property type="evidence" value="ECO:0007669"/>
    <property type="project" value="InterPro"/>
</dbReference>
<dbReference type="EMBL" id="JACGWJ010000015">
    <property type="protein sequence ID" value="KAL0366167.1"/>
    <property type="molecule type" value="Genomic_DNA"/>
</dbReference>
<keyword evidence="6" id="KW-0732">Signal</keyword>
<proteinExistence type="inferred from homology"/>
<comment type="similarity">
    <text evidence="2">Belongs to the C-terminally encoded plant signaling peptide (CEP) family.</text>
</comment>
<keyword evidence="7" id="KW-0379">Hydroxylation</keyword>
<evidence type="ECO:0000256" key="4">
    <source>
        <dbReference type="ARBA" id="ARBA00022525"/>
    </source>
</evidence>
<dbReference type="GO" id="GO:2000280">
    <property type="term" value="P:regulation of root development"/>
    <property type="evidence" value="ECO:0007669"/>
    <property type="project" value="TreeGrafter"/>
</dbReference>
<evidence type="ECO:0000256" key="7">
    <source>
        <dbReference type="ARBA" id="ARBA00023278"/>
    </source>
</evidence>
<dbReference type="GO" id="GO:0048046">
    <property type="term" value="C:apoplast"/>
    <property type="evidence" value="ECO:0007669"/>
    <property type="project" value="UniProtKB-SubCell"/>
</dbReference>
<dbReference type="GO" id="GO:0006995">
    <property type="term" value="P:cellular response to nitrogen starvation"/>
    <property type="evidence" value="ECO:0007669"/>
    <property type="project" value="UniProtKB-ARBA"/>
</dbReference>
<name>A0AAW2QF17_SESRA</name>
<dbReference type="PANTHER" id="PTHR33348">
    <property type="entry name" value="PRECURSOR OF CEP5"/>
    <property type="match status" value="1"/>
</dbReference>
<evidence type="ECO:0000256" key="6">
    <source>
        <dbReference type="ARBA" id="ARBA00022729"/>
    </source>
</evidence>
<feature type="region of interest" description="Disordered" evidence="8">
    <location>
        <begin position="81"/>
        <end position="117"/>
    </location>
</feature>
<keyword evidence="4" id="KW-0964">Secreted</keyword>
<organism evidence="9">
    <name type="scientific">Sesamum radiatum</name>
    <name type="common">Black benniseed</name>
    <dbReference type="NCBI Taxonomy" id="300843"/>
    <lineage>
        <taxon>Eukaryota</taxon>
        <taxon>Viridiplantae</taxon>
        <taxon>Streptophyta</taxon>
        <taxon>Embryophyta</taxon>
        <taxon>Tracheophyta</taxon>
        <taxon>Spermatophyta</taxon>
        <taxon>Magnoliopsida</taxon>
        <taxon>eudicotyledons</taxon>
        <taxon>Gunneridae</taxon>
        <taxon>Pentapetalae</taxon>
        <taxon>asterids</taxon>
        <taxon>lamiids</taxon>
        <taxon>Lamiales</taxon>
        <taxon>Pedaliaceae</taxon>
        <taxon>Sesamum</taxon>
    </lineage>
</organism>
<accession>A0AAW2QF17</accession>
<dbReference type="InterPro" id="IPR033250">
    <property type="entry name" value="CEP"/>
</dbReference>
<reference evidence="9" key="1">
    <citation type="submission" date="2020-06" db="EMBL/GenBank/DDBJ databases">
        <authorList>
            <person name="Li T."/>
            <person name="Hu X."/>
            <person name="Zhang T."/>
            <person name="Song X."/>
            <person name="Zhang H."/>
            <person name="Dai N."/>
            <person name="Sheng W."/>
            <person name="Hou X."/>
            <person name="Wei L."/>
        </authorList>
    </citation>
    <scope>NUCLEOTIDE SEQUENCE</scope>
    <source>
        <strain evidence="9">G02</strain>
        <tissue evidence="9">Leaf</tissue>
    </source>
</reference>
<dbReference type="GO" id="GO:1901371">
    <property type="term" value="P:regulation of leaf morphogenesis"/>
    <property type="evidence" value="ECO:0007669"/>
    <property type="project" value="TreeGrafter"/>
</dbReference>
<sequence length="117" mass="12739">MTKANLNVCTYSVLIFLVFSYGIIPTEERLLEIEKNTGCKKYCSTNAMIRTAGRRMLVVRSNDRISNDEFLHEISHNKAIVDSKDEEIEGTDFAPTTPGHSPGVGHGNGPASAGPDA</sequence>